<evidence type="ECO:0000313" key="6">
    <source>
        <dbReference type="Proteomes" id="UP001642483"/>
    </source>
</evidence>
<evidence type="ECO:0000256" key="1">
    <source>
        <dbReference type="ARBA" id="ARBA00004123"/>
    </source>
</evidence>
<feature type="compositionally biased region" description="Basic and acidic residues" evidence="3">
    <location>
        <begin position="11"/>
        <end position="29"/>
    </location>
</feature>
<reference evidence="5 6" key="1">
    <citation type="submission" date="2024-02" db="EMBL/GenBank/DDBJ databases">
        <authorList>
            <person name="Daric V."/>
            <person name="Darras S."/>
        </authorList>
    </citation>
    <scope>NUCLEOTIDE SEQUENCE [LARGE SCALE GENOMIC DNA]</scope>
</reference>
<dbReference type="InterPro" id="IPR019331">
    <property type="entry name" value="FAM192A/Fyv6_N"/>
</dbReference>
<accession>A0ABP0G044</accession>
<evidence type="ECO:0000313" key="5">
    <source>
        <dbReference type="EMBL" id="CAK8685223.1"/>
    </source>
</evidence>
<feature type="domain" description="FAM192A/Fyv6 N-terminal" evidence="4">
    <location>
        <begin position="4"/>
        <end position="105"/>
    </location>
</feature>
<feature type="region of interest" description="Disordered" evidence="3">
    <location>
        <begin position="1"/>
        <end position="43"/>
    </location>
</feature>
<evidence type="ECO:0000259" key="4">
    <source>
        <dbReference type="Pfam" id="PF10187"/>
    </source>
</evidence>
<sequence length="117" mass="14143">MNRFISENQLDEQRKKRQEEWEKVRKADDPIDVPEEEYDPRSLYDRLQEQKDKKQEEFEEKLKFKNQFRGIDQDEASFLDNVASHLAKMEKQRNEDVNKEIADFKISFCVQGSNKNI</sequence>
<comment type="caution">
    <text evidence="5">The sequence shown here is derived from an EMBL/GenBank/DDBJ whole genome shotgun (WGS) entry which is preliminary data.</text>
</comment>
<protein>
    <recommendedName>
        <fullName evidence="4">FAM192A/Fyv6 N-terminal domain-containing protein</fullName>
    </recommendedName>
</protein>
<keyword evidence="2" id="KW-0539">Nucleus</keyword>
<evidence type="ECO:0000256" key="2">
    <source>
        <dbReference type="ARBA" id="ARBA00023242"/>
    </source>
</evidence>
<keyword evidence="6" id="KW-1185">Reference proteome</keyword>
<dbReference type="EMBL" id="CAWYQH010000099">
    <property type="protein sequence ID" value="CAK8685223.1"/>
    <property type="molecule type" value="Genomic_DNA"/>
</dbReference>
<dbReference type="InterPro" id="IPR039845">
    <property type="entry name" value="FAM192A"/>
</dbReference>
<dbReference type="PANTHER" id="PTHR13495">
    <property type="entry name" value="NEFA-INTERACTING NUCLEAR PROTEIN NIP30"/>
    <property type="match status" value="1"/>
</dbReference>
<gene>
    <name evidence="5" type="ORF">CVLEPA_LOCUS16364</name>
</gene>
<dbReference type="Pfam" id="PF10187">
    <property type="entry name" value="FAM192A_Fyv6_N"/>
    <property type="match status" value="1"/>
</dbReference>
<proteinExistence type="predicted"/>
<name>A0ABP0G044_CLALP</name>
<evidence type="ECO:0000256" key="3">
    <source>
        <dbReference type="SAM" id="MobiDB-lite"/>
    </source>
</evidence>
<comment type="subcellular location">
    <subcellularLocation>
        <location evidence="1">Nucleus</location>
    </subcellularLocation>
</comment>
<dbReference type="PANTHER" id="PTHR13495:SF0">
    <property type="entry name" value="PSME3-INTERACTING PROTEIN"/>
    <property type="match status" value="1"/>
</dbReference>
<dbReference type="Proteomes" id="UP001642483">
    <property type="component" value="Unassembled WGS sequence"/>
</dbReference>
<organism evidence="5 6">
    <name type="scientific">Clavelina lepadiformis</name>
    <name type="common">Light-bulb sea squirt</name>
    <name type="synonym">Ascidia lepadiformis</name>
    <dbReference type="NCBI Taxonomy" id="159417"/>
    <lineage>
        <taxon>Eukaryota</taxon>
        <taxon>Metazoa</taxon>
        <taxon>Chordata</taxon>
        <taxon>Tunicata</taxon>
        <taxon>Ascidiacea</taxon>
        <taxon>Aplousobranchia</taxon>
        <taxon>Clavelinidae</taxon>
        <taxon>Clavelina</taxon>
    </lineage>
</organism>